<dbReference type="EMBL" id="HBFS01010349">
    <property type="protein sequence ID" value="CAD8913869.1"/>
    <property type="molecule type" value="Transcribed_RNA"/>
</dbReference>
<keyword evidence="4" id="KW-1133">Transmembrane helix</keyword>
<dbReference type="AlphaFoldDB" id="A0A7S1CAD1"/>
<keyword evidence="2" id="KW-0489">Methyltransferase</keyword>
<dbReference type="GO" id="GO:0032259">
    <property type="term" value="P:methylation"/>
    <property type="evidence" value="ECO:0007669"/>
    <property type="project" value="UniProtKB-KW"/>
</dbReference>
<dbReference type="InterPro" id="IPR011610">
    <property type="entry name" value="SAM_mthyl_Trfase_ML2640-like"/>
</dbReference>
<keyword evidence="4" id="KW-0812">Transmembrane</keyword>
<dbReference type="NCBIfam" id="TIGR00027">
    <property type="entry name" value="mthyl_TIGR00027"/>
    <property type="match status" value="1"/>
</dbReference>
<gene>
    <name evidence="5" type="ORF">BSP0115_LOCUS7121</name>
</gene>
<evidence type="ECO:0000313" key="5">
    <source>
        <dbReference type="EMBL" id="CAD8913869.1"/>
    </source>
</evidence>
<dbReference type="InterPro" id="IPR029063">
    <property type="entry name" value="SAM-dependent_MTases_sf"/>
</dbReference>
<organism evidence="5">
    <name type="scientific">Bicosoecida sp. CB-2014</name>
    <dbReference type="NCBI Taxonomy" id="1486930"/>
    <lineage>
        <taxon>Eukaryota</taxon>
        <taxon>Sar</taxon>
        <taxon>Stramenopiles</taxon>
        <taxon>Bigyra</taxon>
        <taxon>Opalozoa</taxon>
        <taxon>Bicosoecida</taxon>
    </lineage>
</organism>
<evidence type="ECO:0000256" key="2">
    <source>
        <dbReference type="ARBA" id="ARBA00022603"/>
    </source>
</evidence>
<feature type="transmembrane region" description="Helical" evidence="4">
    <location>
        <begin position="12"/>
        <end position="45"/>
    </location>
</feature>
<dbReference type="Gene3D" id="3.40.50.150">
    <property type="entry name" value="Vaccinia Virus protein VP39"/>
    <property type="match status" value="1"/>
</dbReference>
<evidence type="ECO:0008006" key="6">
    <source>
        <dbReference type="Google" id="ProtNLM"/>
    </source>
</evidence>
<dbReference type="GO" id="GO:0008168">
    <property type="term" value="F:methyltransferase activity"/>
    <property type="evidence" value="ECO:0007669"/>
    <property type="project" value="UniProtKB-KW"/>
</dbReference>
<protein>
    <recommendedName>
        <fullName evidence="6">S-adenosyl-L-methionine-dependent methyltransferase</fullName>
    </recommendedName>
</protein>
<dbReference type="PANTHER" id="PTHR43619:SF2">
    <property type="entry name" value="S-ADENOSYL-L-METHIONINE-DEPENDENT METHYLTRANSFERASES SUPERFAMILY PROTEIN"/>
    <property type="match status" value="1"/>
</dbReference>
<dbReference type="InterPro" id="IPR007213">
    <property type="entry name" value="Ppm1/Ppm2/Tcmp"/>
</dbReference>
<keyword evidence="4" id="KW-0472">Membrane</keyword>
<dbReference type="Pfam" id="PF04072">
    <property type="entry name" value="LCM"/>
    <property type="match status" value="1"/>
</dbReference>
<evidence type="ECO:0000256" key="3">
    <source>
        <dbReference type="ARBA" id="ARBA00022679"/>
    </source>
</evidence>
<accession>A0A7S1CAD1</accession>
<comment type="similarity">
    <text evidence="1">Belongs to the UPF0677 family.</text>
</comment>
<reference evidence="5" key="1">
    <citation type="submission" date="2021-01" db="EMBL/GenBank/DDBJ databases">
        <authorList>
            <person name="Corre E."/>
            <person name="Pelletier E."/>
            <person name="Niang G."/>
            <person name="Scheremetjew M."/>
            <person name="Finn R."/>
            <person name="Kale V."/>
            <person name="Holt S."/>
            <person name="Cochrane G."/>
            <person name="Meng A."/>
            <person name="Brown T."/>
            <person name="Cohen L."/>
        </authorList>
    </citation>
    <scope>NUCLEOTIDE SEQUENCE</scope>
    <source>
        <strain evidence="5">Ms1</strain>
    </source>
</reference>
<proteinExistence type="inferred from homology"/>
<evidence type="ECO:0000256" key="4">
    <source>
        <dbReference type="SAM" id="Phobius"/>
    </source>
</evidence>
<keyword evidence="3" id="KW-0808">Transferase</keyword>
<name>A0A7S1CAD1_9STRA</name>
<dbReference type="PANTHER" id="PTHR43619">
    <property type="entry name" value="S-ADENOSYL-L-METHIONINE-DEPENDENT METHYLTRANSFERASE YKTD-RELATED"/>
    <property type="match status" value="1"/>
</dbReference>
<evidence type="ECO:0000256" key="1">
    <source>
        <dbReference type="ARBA" id="ARBA00008138"/>
    </source>
</evidence>
<dbReference type="SUPFAM" id="SSF53335">
    <property type="entry name" value="S-adenosyl-L-methionine-dependent methyltransferases"/>
    <property type="match status" value="1"/>
</dbReference>
<sequence length="378" mass="39514">MAPTSESMTGTRWVVSMCVLCVVEAILGPLALACCVAWSVTFLVARLRRRECYGGASMTAIVVLAWRAVASDVGARPDPAASRLLRALPGTWPAAYAAAAALQRIAFRAAGFHRRASSALAAGAGAPASPRGATATLLSHPLVSVLRRVPMFGVVPTRSLVIDDAIAEVQPQQLVVLGAGFDSRGHSLSGDGAGRPGALPPACVVFEVDAPATQRLKRLCVATAAAGRAEPRSVRGGDRVRFVPCDFNDESWRARLEGEPGFDATLRTLYVWEGVSYYLPPDVVESTLRDLAVLLRAGAAAGSLVAVDVFADDIVRARNARGKLMQGVLRIVGEPLLYGVASLTGLAEWAAAFGLRVTREEVAASGDAAVFVAVAAES</sequence>